<reference evidence="1" key="2">
    <citation type="journal article" date="2021" name="Genome Biol. Evol.">
        <title>Developing a high-quality reference genome for a parasitic bivalve with doubly uniparental inheritance (Bivalvia: Unionida).</title>
        <authorList>
            <person name="Smith C.H."/>
        </authorList>
    </citation>
    <scope>NUCLEOTIDE SEQUENCE</scope>
    <source>
        <strain evidence="1">CHS0354</strain>
        <tissue evidence="1">Mantle</tissue>
    </source>
</reference>
<evidence type="ECO:0000313" key="2">
    <source>
        <dbReference type="Proteomes" id="UP001195483"/>
    </source>
</evidence>
<reference evidence="1" key="3">
    <citation type="submission" date="2023-05" db="EMBL/GenBank/DDBJ databases">
        <authorList>
            <person name="Smith C.H."/>
        </authorList>
    </citation>
    <scope>NUCLEOTIDE SEQUENCE</scope>
    <source>
        <strain evidence="1">CHS0354</strain>
        <tissue evidence="1">Mantle</tissue>
    </source>
</reference>
<evidence type="ECO:0000313" key="1">
    <source>
        <dbReference type="EMBL" id="KAK3581833.1"/>
    </source>
</evidence>
<accession>A0AAE0VKP5</accession>
<comment type="caution">
    <text evidence="1">The sequence shown here is derived from an EMBL/GenBank/DDBJ whole genome shotgun (WGS) entry which is preliminary data.</text>
</comment>
<dbReference type="Proteomes" id="UP001195483">
    <property type="component" value="Unassembled WGS sequence"/>
</dbReference>
<gene>
    <name evidence="1" type="ORF">CHS0354_007236</name>
</gene>
<dbReference type="AlphaFoldDB" id="A0AAE0VKP5"/>
<protein>
    <submittedName>
        <fullName evidence="1">Uncharacterized protein</fullName>
    </submittedName>
</protein>
<proteinExistence type="predicted"/>
<name>A0AAE0VKP5_9BIVA</name>
<sequence length="108" mass="12148">MFILYENGGKYCVSETHIPVITCSSRPLKFVLLVLCPNVMDGPRCLGLSLLLRSCVVFGQGCQWCPKVYTITSWHITQASHLKPHMLNADTWSLTIHAILKQLSIIFT</sequence>
<reference evidence="1" key="1">
    <citation type="journal article" date="2021" name="Genome Biol. Evol.">
        <title>A High-Quality Reference Genome for a Parasitic Bivalve with Doubly Uniparental Inheritance (Bivalvia: Unionida).</title>
        <authorList>
            <person name="Smith C.H."/>
        </authorList>
    </citation>
    <scope>NUCLEOTIDE SEQUENCE</scope>
    <source>
        <strain evidence="1">CHS0354</strain>
    </source>
</reference>
<keyword evidence="2" id="KW-1185">Reference proteome</keyword>
<dbReference type="EMBL" id="JAEAOA010000501">
    <property type="protein sequence ID" value="KAK3581833.1"/>
    <property type="molecule type" value="Genomic_DNA"/>
</dbReference>
<organism evidence="1 2">
    <name type="scientific">Potamilus streckersoni</name>
    <dbReference type="NCBI Taxonomy" id="2493646"/>
    <lineage>
        <taxon>Eukaryota</taxon>
        <taxon>Metazoa</taxon>
        <taxon>Spiralia</taxon>
        <taxon>Lophotrochozoa</taxon>
        <taxon>Mollusca</taxon>
        <taxon>Bivalvia</taxon>
        <taxon>Autobranchia</taxon>
        <taxon>Heteroconchia</taxon>
        <taxon>Palaeoheterodonta</taxon>
        <taxon>Unionida</taxon>
        <taxon>Unionoidea</taxon>
        <taxon>Unionidae</taxon>
        <taxon>Ambleminae</taxon>
        <taxon>Lampsilini</taxon>
        <taxon>Potamilus</taxon>
    </lineage>
</organism>